<sequence length="28" mass="3111">MFSLFSSPCCCRSCPTSFSSWTMARSIS</sequence>
<name>A0A0E9XLN3_ANGAN</name>
<reference evidence="1" key="2">
    <citation type="journal article" date="2015" name="Fish Shellfish Immunol.">
        <title>Early steps in the European eel (Anguilla anguilla)-Vibrio vulnificus interaction in the gills: Role of the RtxA13 toxin.</title>
        <authorList>
            <person name="Callol A."/>
            <person name="Pajuelo D."/>
            <person name="Ebbesson L."/>
            <person name="Teles M."/>
            <person name="MacKenzie S."/>
            <person name="Amaro C."/>
        </authorList>
    </citation>
    <scope>NUCLEOTIDE SEQUENCE</scope>
</reference>
<dbReference type="EMBL" id="GBXM01004920">
    <property type="protein sequence ID" value="JAI03658.1"/>
    <property type="molecule type" value="Transcribed_RNA"/>
</dbReference>
<reference evidence="1" key="1">
    <citation type="submission" date="2014-11" db="EMBL/GenBank/DDBJ databases">
        <authorList>
            <person name="Amaro Gonzalez C."/>
        </authorList>
    </citation>
    <scope>NUCLEOTIDE SEQUENCE</scope>
</reference>
<dbReference type="EMBL" id="GBXM01004918">
    <property type="protein sequence ID" value="JAI03660.1"/>
    <property type="molecule type" value="Transcribed_RNA"/>
</dbReference>
<protein>
    <submittedName>
        <fullName evidence="1">Uncharacterized protein</fullName>
    </submittedName>
</protein>
<dbReference type="AlphaFoldDB" id="A0A0E9XLN3"/>
<proteinExistence type="predicted"/>
<organism evidence="1">
    <name type="scientific">Anguilla anguilla</name>
    <name type="common">European freshwater eel</name>
    <name type="synonym">Muraena anguilla</name>
    <dbReference type="NCBI Taxonomy" id="7936"/>
    <lineage>
        <taxon>Eukaryota</taxon>
        <taxon>Metazoa</taxon>
        <taxon>Chordata</taxon>
        <taxon>Craniata</taxon>
        <taxon>Vertebrata</taxon>
        <taxon>Euteleostomi</taxon>
        <taxon>Actinopterygii</taxon>
        <taxon>Neopterygii</taxon>
        <taxon>Teleostei</taxon>
        <taxon>Anguilliformes</taxon>
        <taxon>Anguillidae</taxon>
        <taxon>Anguilla</taxon>
    </lineage>
</organism>
<accession>A0A0E9XLN3</accession>
<evidence type="ECO:0000313" key="1">
    <source>
        <dbReference type="EMBL" id="JAI03658.1"/>
    </source>
</evidence>